<dbReference type="PANTHER" id="PTHR35385:SF2">
    <property type="entry name" value="PROTEIN B, PUTATIVE-RELATED"/>
    <property type="match status" value="1"/>
</dbReference>
<dbReference type="InterPro" id="IPR007527">
    <property type="entry name" value="Znf_SWIM"/>
</dbReference>
<evidence type="ECO:0000256" key="1">
    <source>
        <dbReference type="PROSITE-ProRule" id="PRU00325"/>
    </source>
</evidence>
<sequence>MKGELSAKCTDCSAREKETRQQKKRPRSAHGDASSATPAEAIPLSQFLDEMMAVIDLPNLRLKRCVDTSSMLPSLVPEDFDRLDLEQRVKHLASLLGDRASIHWTPEGERELKRKADDGGAGFKFTCAQSCTRVHKPKMPRLEGEARDRDRKPRFNCKGFLYINATKTSPLMTITMRHDERHRKYVNIELPDQWKDYIEEHALSRTAGDIWRHIEREELKKRSVTDDPIPFKSSAVYYYWHTVTEQAWKFAKDPFESARAFLTEKGVENSVEVLEIEDVPGTKALAFQITDFMSEWAEHTQELGMDSTWNTNSANFELFAAVAGAEGSGIPLAFLMIQSSKEAAEGAKEQLITSFLSQLKARGVNPEYTLSDKDWSEINAMNAVWPKAKHLLCFWHVLRALKKRLAKNKERPSKYDAEAAHREFYFISPTFVPIAQQSEPVRTCCPPATSYAHAAPCLQLDPPPVDPVRRVRLLIKGRPSVITRALPKIRLKGPKPPSPEDDATPPPEDFDLEREAAGLGAEVQGSDDEGSEDEGNHWTGRQRMAADDLDAYGIPDALDDDSYDCAYEDDEFDADDLRRQVDGVACDPETDSDEPGEDLDGSQPDSPPTTPPSSTPRAKAREYIFCPPVHRLPILRLIAKHASQHPLLPERHGEARTSWLIHTDAVQEMYQHCEANRLADVWAYLWNNWYQPSRWRLWARSTHATIPPYRSTLSRLLAASRLGYSGQLTSMQKAFKRSWKRLLKVPQTGKYVTSVETWTCDCGSQKYHAYLLCKHLVQAAGPMPASWWLQATRYHVPPFYTVPIDGAVADAPESKRSRAWLARMDADARSSSVESDDDRMDVEASTILSSPSKPPPTGPDGLLRTTAGDGAGFELDDHNLVRVQRFTAALRQAADIIDDQWQKDPHSRFVENAMRSLHHVPRFVSDVNLHLQRRTLPVTNSRIGTTMIGYLHDD</sequence>
<keyword evidence="1" id="KW-0863">Zinc-finger</keyword>
<feature type="region of interest" description="Disordered" evidence="2">
    <location>
        <begin position="831"/>
        <end position="867"/>
    </location>
</feature>
<evidence type="ECO:0000259" key="3">
    <source>
        <dbReference type="PROSITE" id="PS50966"/>
    </source>
</evidence>
<dbReference type="PANTHER" id="PTHR35385">
    <property type="entry name" value="PROTEIN B, PUTATIVE-RELATED-RELATED"/>
    <property type="match status" value="1"/>
</dbReference>
<dbReference type="GO" id="GO:0008270">
    <property type="term" value="F:zinc ion binding"/>
    <property type="evidence" value="ECO:0007669"/>
    <property type="project" value="UniProtKB-KW"/>
</dbReference>
<dbReference type="Proteomes" id="UP000703269">
    <property type="component" value="Unassembled WGS sequence"/>
</dbReference>
<dbReference type="PROSITE" id="PS50966">
    <property type="entry name" value="ZF_SWIM"/>
    <property type="match status" value="1"/>
</dbReference>
<feature type="compositionally biased region" description="Acidic residues" evidence="2">
    <location>
        <begin position="499"/>
        <end position="511"/>
    </location>
</feature>
<keyword evidence="5" id="KW-1185">Reference proteome</keyword>
<dbReference type="InterPro" id="IPR018289">
    <property type="entry name" value="MULE_transposase_dom"/>
</dbReference>
<accession>A0A9P3LN44</accession>
<gene>
    <name evidence="4" type="ORF">PsYK624_161870</name>
</gene>
<comment type="caution">
    <text evidence="4">The sequence shown here is derived from an EMBL/GenBank/DDBJ whole genome shotgun (WGS) entry which is preliminary data.</text>
</comment>
<dbReference type="Pfam" id="PF10551">
    <property type="entry name" value="MULE"/>
    <property type="match status" value="1"/>
</dbReference>
<feature type="region of interest" description="Disordered" evidence="2">
    <location>
        <begin position="486"/>
        <end position="511"/>
    </location>
</feature>
<feature type="compositionally biased region" description="Pro residues" evidence="2">
    <location>
        <begin position="605"/>
        <end position="614"/>
    </location>
</feature>
<dbReference type="OrthoDB" id="2437251at2759"/>
<keyword evidence="1" id="KW-0479">Metal-binding</keyword>
<evidence type="ECO:0000256" key="2">
    <source>
        <dbReference type="SAM" id="MobiDB-lite"/>
    </source>
</evidence>
<dbReference type="AlphaFoldDB" id="A0A9P3LN44"/>
<dbReference type="EMBL" id="BPQB01000125">
    <property type="protein sequence ID" value="GJE99912.1"/>
    <property type="molecule type" value="Genomic_DNA"/>
</dbReference>
<feature type="region of interest" description="Disordered" evidence="2">
    <location>
        <begin position="1"/>
        <end position="38"/>
    </location>
</feature>
<keyword evidence="1" id="KW-0862">Zinc</keyword>
<feature type="domain" description="SWIM-type" evidence="3">
    <location>
        <begin position="751"/>
        <end position="784"/>
    </location>
</feature>
<reference evidence="4 5" key="1">
    <citation type="submission" date="2021-08" db="EMBL/GenBank/DDBJ databases">
        <title>Draft Genome Sequence of Phanerochaete sordida strain YK-624.</title>
        <authorList>
            <person name="Mori T."/>
            <person name="Dohra H."/>
            <person name="Suzuki T."/>
            <person name="Kawagishi H."/>
            <person name="Hirai H."/>
        </authorList>
    </citation>
    <scope>NUCLEOTIDE SEQUENCE [LARGE SCALE GENOMIC DNA]</scope>
    <source>
        <strain evidence="4 5">YK-624</strain>
    </source>
</reference>
<name>A0A9P3LN44_9APHY</name>
<protein>
    <recommendedName>
        <fullName evidence="3">SWIM-type domain-containing protein</fullName>
    </recommendedName>
</protein>
<evidence type="ECO:0000313" key="5">
    <source>
        <dbReference type="Proteomes" id="UP000703269"/>
    </source>
</evidence>
<feature type="compositionally biased region" description="Acidic residues" evidence="2">
    <location>
        <begin position="588"/>
        <end position="600"/>
    </location>
</feature>
<feature type="region of interest" description="Disordered" evidence="2">
    <location>
        <begin position="585"/>
        <end position="618"/>
    </location>
</feature>
<organism evidence="4 5">
    <name type="scientific">Phanerochaete sordida</name>
    <dbReference type="NCBI Taxonomy" id="48140"/>
    <lineage>
        <taxon>Eukaryota</taxon>
        <taxon>Fungi</taxon>
        <taxon>Dikarya</taxon>
        <taxon>Basidiomycota</taxon>
        <taxon>Agaricomycotina</taxon>
        <taxon>Agaricomycetes</taxon>
        <taxon>Polyporales</taxon>
        <taxon>Phanerochaetaceae</taxon>
        <taxon>Phanerochaete</taxon>
    </lineage>
</organism>
<proteinExistence type="predicted"/>
<evidence type="ECO:0000313" key="4">
    <source>
        <dbReference type="EMBL" id="GJE99912.1"/>
    </source>
</evidence>